<sequence length="381" mass="43499">MAWSFRKRIKIIPGVHLNLSKSGISTSIGVKGASMTFGKSGVYLNTGIPVLDIYNRQKLFEQDIPPVPHLYNEYNPVELTDNIFSADIHEITSQNMQGVKEAIMLAHHQKNELGNDLLKIKATLGTTRLKRILSYIFIYGLIKKTIPENLKMDIEAQQEAIRQTKEAIDNCYVNLDVDFDPEIKEKYNQLVNAFRKLTACHKIWDVTSAHFQDRVAARSSASTIVNKRNVRFALSSISHLKSNFETLYFQNANGADLYFYPGFIIMYSNKSDFAIIGIDEINLERGSVRFTETGSVPPDSKIIDHTWAKVNKNGTPDKRFKDNYQIPIVKYGEIRLSTNTGLNEEYEFSNYEFTEEFGKVFNEYQTTIKRLNVFNLSNTGS</sequence>
<dbReference type="STRING" id="1503925.TH53_04315"/>
<evidence type="ECO:0000313" key="2">
    <source>
        <dbReference type="EMBL" id="KIO78248.1"/>
    </source>
</evidence>
<evidence type="ECO:0000313" key="3">
    <source>
        <dbReference type="Proteomes" id="UP000032049"/>
    </source>
</evidence>
<dbReference type="RefSeq" id="WP_041878719.1">
    <property type="nucleotide sequence ID" value="NZ_CP157278.1"/>
</dbReference>
<comment type="caution">
    <text evidence="2">The sequence shown here is derived from an EMBL/GenBank/DDBJ whole genome shotgun (WGS) entry which is preliminary data.</text>
</comment>
<dbReference type="OrthoDB" id="9806903at2"/>
<reference evidence="2 3" key="1">
    <citation type="submission" date="2015-01" db="EMBL/GenBank/DDBJ databases">
        <title>Draft genome sequence of Pedobacter sp. NL19 isolated from sludge of an effluent treatment pond in an abandoned uranium mine.</title>
        <authorList>
            <person name="Santos T."/>
            <person name="Caetano T."/>
            <person name="Covas C."/>
            <person name="Cruz A."/>
            <person name="Mendo S."/>
        </authorList>
    </citation>
    <scope>NUCLEOTIDE SEQUENCE [LARGE SCALE GENOMIC DNA]</scope>
    <source>
        <strain evidence="2 3">NL19</strain>
    </source>
</reference>
<name>A0A0D0F931_9SPHI</name>
<accession>A0A0D0F931</accession>
<proteinExistence type="predicted"/>
<protein>
    <recommendedName>
        <fullName evidence="1">DUF4236 domain-containing protein</fullName>
    </recommendedName>
</protein>
<organism evidence="2 3">
    <name type="scientific">Pedobacter lusitanus</name>
    <dbReference type="NCBI Taxonomy" id="1503925"/>
    <lineage>
        <taxon>Bacteria</taxon>
        <taxon>Pseudomonadati</taxon>
        <taxon>Bacteroidota</taxon>
        <taxon>Sphingobacteriia</taxon>
        <taxon>Sphingobacteriales</taxon>
        <taxon>Sphingobacteriaceae</taxon>
        <taxon>Pedobacter</taxon>
    </lineage>
</organism>
<dbReference type="Proteomes" id="UP000032049">
    <property type="component" value="Unassembled WGS sequence"/>
</dbReference>
<dbReference type="InterPro" id="IPR025330">
    <property type="entry name" value="DUF4236"/>
</dbReference>
<dbReference type="EMBL" id="JXRA01000017">
    <property type="protein sequence ID" value="KIO78248.1"/>
    <property type="molecule type" value="Genomic_DNA"/>
</dbReference>
<evidence type="ECO:0000259" key="1">
    <source>
        <dbReference type="Pfam" id="PF14020"/>
    </source>
</evidence>
<dbReference type="Pfam" id="PF14020">
    <property type="entry name" value="DUF4236"/>
    <property type="match status" value="1"/>
</dbReference>
<gene>
    <name evidence="2" type="ORF">TH53_04315</name>
</gene>
<keyword evidence="3" id="KW-1185">Reference proteome</keyword>
<feature type="domain" description="DUF4236" evidence="1">
    <location>
        <begin position="3"/>
        <end position="54"/>
    </location>
</feature>
<dbReference type="AlphaFoldDB" id="A0A0D0F931"/>